<organism evidence="2 3">
    <name type="scientific">Gonapodya prolifera (strain JEL478)</name>
    <name type="common">Monoblepharis prolifera</name>
    <dbReference type="NCBI Taxonomy" id="1344416"/>
    <lineage>
        <taxon>Eukaryota</taxon>
        <taxon>Fungi</taxon>
        <taxon>Fungi incertae sedis</taxon>
        <taxon>Chytridiomycota</taxon>
        <taxon>Chytridiomycota incertae sedis</taxon>
        <taxon>Monoblepharidomycetes</taxon>
        <taxon>Monoblepharidales</taxon>
        <taxon>Gonapodyaceae</taxon>
        <taxon>Gonapodya</taxon>
    </lineage>
</organism>
<keyword evidence="3" id="KW-1185">Reference proteome</keyword>
<evidence type="ECO:0000313" key="2">
    <source>
        <dbReference type="EMBL" id="KXS17024.1"/>
    </source>
</evidence>
<evidence type="ECO:0000256" key="1">
    <source>
        <dbReference type="SAM" id="MobiDB-lite"/>
    </source>
</evidence>
<protein>
    <submittedName>
        <fullName evidence="2">Uncharacterized protein</fullName>
    </submittedName>
</protein>
<gene>
    <name evidence="2" type="ORF">M427DRAFT_30831</name>
</gene>
<dbReference type="EMBL" id="KQ965749">
    <property type="protein sequence ID" value="KXS17024.1"/>
    <property type="molecule type" value="Genomic_DNA"/>
</dbReference>
<reference evidence="2 3" key="1">
    <citation type="journal article" date="2015" name="Genome Biol. Evol.">
        <title>Phylogenomic analyses indicate that early fungi evolved digesting cell walls of algal ancestors of land plants.</title>
        <authorList>
            <person name="Chang Y."/>
            <person name="Wang S."/>
            <person name="Sekimoto S."/>
            <person name="Aerts A.L."/>
            <person name="Choi C."/>
            <person name="Clum A."/>
            <person name="LaButti K.M."/>
            <person name="Lindquist E.A."/>
            <person name="Yee Ngan C."/>
            <person name="Ohm R.A."/>
            <person name="Salamov A.A."/>
            <person name="Grigoriev I.V."/>
            <person name="Spatafora J.W."/>
            <person name="Berbee M.L."/>
        </authorList>
    </citation>
    <scope>NUCLEOTIDE SEQUENCE [LARGE SCALE GENOMIC DNA]</scope>
    <source>
        <strain evidence="2 3">JEL478</strain>
    </source>
</reference>
<feature type="region of interest" description="Disordered" evidence="1">
    <location>
        <begin position="23"/>
        <end position="70"/>
    </location>
</feature>
<feature type="compositionally biased region" description="Low complexity" evidence="1">
    <location>
        <begin position="56"/>
        <end position="70"/>
    </location>
</feature>
<dbReference type="AlphaFoldDB" id="A0A139AKG1"/>
<evidence type="ECO:0000313" key="3">
    <source>
        <dbReference type="Proteomes" id="UP000070544"/>
    </source>
</evidence>
<dbReference type="Proteomes" id="UP000070544">
    <property type="component" value="Unassembled WGS sequence"/>
</dbReference>
<proteinExistence type="predicted"/>
<accession>A0A139AKG1</accession>
<sequence>MSGTALKKQDMKRECARKMMEWIEASRGGGASTTTVPITRTATPPTLSPTTPPQTPSQLPSSPLKSPSQLPTLALHVNPISLLQEHLQAQGFPASCIRYESEDTWNGYVSSFKMRATVQRRNGEVKHGWSG</sequence>
<feature type="compositionally biased region" description="Low complexity" evidence="1">
    <location>
        <begin position="33"/>
        <end position="45"/>
    </location>
</feature>
<name>A0A139AKG1_GONPJ</name>
<feature type="compositionally biased region" description="Pro residues" evidence="1">
    <location>
        <begin position="46"/>
        <end position="55"/>
    </location>
</feature>